<reference evidence="1 2" key="1">
    <citation type="journal article" date="2011" name="Stand. Genomic Sci.">
        <title>Complete genome sequence of Rhodospirillum rubrum type strain (S1).</title>
        <authorList>
            <person name="Munk A.C."/>
            <person name="Copeland A."/>
            <person name="Lucas S."/>
            <person name="Lapidus A."/>
            <person name="Del Rio T.G."/>
            <person name="Barry K."/>
            <person name="Detter J.C."/>
            <person name="Hammon N."/>
            <person name="Israni S."/>
            <person name="Pitluck S."/>
            <person name="Brettin T."/>
            <person name="Bruce D."/>
            <person name="Han C."/>
            <person name="Tapia R."/>
            <person name="Gilna P."/>
            <person name="Schmutz J."/>
            <person name="Larimer F."/>
            <person name="Land M."/>
            <person name="Kyrpides N.C."/>
            <person name="Mavromatis K."/>
            <person name="Richardson P."/>
            <person name="Rohde M."/>
            <person name="Goker M."/>
            <person name="Klenk H.P."/>
            <person name="Zhang Y."/>
            <person name="Roberts G.P."/>
            <person name="Reslewic S."/>
            <person name="Schwartz D.C."/>
        </authorList>
    </citation>
    <scope>NUCLEOTIDE SEQUENCE [LARGE SCALE GENOMIC DNA]</scope>
    <source>
        <strain evidence="2">ATCC 11170 / ATH 1.1.1 / DSM 467 / LMG 4362 / NCIMB 8255 / S1</strain>
    </source>
</reference>
<keyword evidence="1" id="KW-0808">Transferase</keyword>
<accession>Q2RQQ6</accession>
<proteinExistence type="predicted"/>
<dbReference type="SUPFAM" id="SSF53756">
    <property type="entry name" value="UDP-Glycosyltransferase/glycogen phosphorylase"/>
    <property type="match status" value="1"/>
</dbReference>
<dbReference type="eggNOG" id="COG3914">
    <property type="taxonomic scope" value="Bacteria"/>
</dbReference>
<dbReference type="GO" id="GO:0016740">
    <property type="term" value="F:transferase activity"/>
    <property type="evidence" value="ECO:0007669"/>
    <property type="project" value="UniProtKB-KW"/>
</dbReference>
<gene>
    <name evidence="1" type="ordered locus">Rru_A2742</name>
</gene>
<dbReference type="HOGENOM" id="CLU_529841_0_0_5"/>
<dbReference type="PhylomeDB" id="Q2RQQ6"/>
<dbReference type="PATRIC" id="fig|269796.9.peg.2850"/>
<dbReference type="EnsemblBacteria" id="ABC23539">
    <property type="protein sequence ID" value="ABC23539"/>
    <property type="gene ID" value="Rru_A2742"/>
</dbReference>
<evidence type="ECO:0000313" key="2">
    <source>
        <dbReference type="Proteomes" id="UP000001929"/>
    </source>
</evidence>
<evidence type="ECO:0000313" key="1">
    <source>
        <dbReference type="EMBL" id="ABC23539.1"/>
    </source>
</evidence>
<protein>
    <submittedName>
        <fullName evidence="1">O-linked N-acetylglucosamine transferase SPINDLY family-like</fullName>
    </submittedName>
</protein>
<dbReference type="EMBL" id="CP000230">
    <property type="protein sequence ID" value="ABC23539.1"/>
    <property type="molecule type" value="Genomic_DNA"/>
</dbReference>
<name>Q2RQQ6_RHORT</name>
<dbReference type="STRING" id="269796.Rru_A2742"/>
<sequence length="514" mass="55193">MAGDIDDLTHLGPLLASEGVDRRITVNLMAAKAFLAEGRPDQALICAERLFRLSGWQPAVAPVLLSILDGMGAVARATEVRKIACLSACKAGDFALVRRLYLDWRYHHVAVLGREVFDADPCVIEGLDRLAERLRPPGETPGGGRAPRQTPRVLYVLSSVTQEGSVLAKLMAGLLTHHDASRCEVGVAIADADQRAFEESAEGRQVRTVATLRGWTTFVASEAGIEARLRALRARVIDWAPDLLVTNAALAQPEAYLLVRSLDIPWVAQVVGPPAQFTAPGAVFNIASDERLLMDCPGSGTIVRVEVDLPDDQKVTPLARTALGIPEGAPVLCGAGRPVKFSPRYLAVVAEVLRKVPTSWFLALGVGREGLAALPEDVAGRVVALPWTRDYLGALALGDLMIDTFPSGGGVTVMDAMALSIPVLVMGHDLWREYRSDQWSVAHEFALPDLVIAADDDGALAARAVEILGDALTLGVMGARARPRVVARRGDVARMTKRFEDAYRGVLDLLSPRV</sequence>
<dbReference type="RefSeq" id="WP_011390552.1">
    <property type="nucleotide sequence ID" value="NC_007643.1"/>
</dbReference>
<dbReference type="KEGG" id="rru:Rru_A2742"/>
<dbReference type="Proteomes" id="UP000001929">
    <property type="component" value="Chromosome"/>
</dbReference>
<dbReference type="AlphaFoldDB" id="Q2RQQ6"/>
<organism evidence="1 2">
    <name type="scientific">Rhodospirillum rubrum (strain ATCC 11170 / ATH 1.1.1 / DSM 467 / LMG 4362 / NCIMB 8255 / S1)</name>
    <dbReference type="NCBI Taxonomy" id="269796"/>
    <lineage>
        <taxon>Bacteria</taxon>
        <taxon>Pseudomonadati</taxon>
        <taxon>Pseudomonadota</taxon>
        <taxon>Alphaproteobacteria</taxon>
        <taxon>Rhodospirillales</taxon>
        <taxon>Rhodospirillaceae</taxon>
        <taxon>Rhodospirillum</taxon>
    </lineage>
</organism>
<dbReference type="Gene3D" id="3.40.50.2000">
    <property type="entry name" value="Glycogen Phosphorylase B"/>
    <property type="match status" value="1"/>
</dbReference>
<dbReference type="CAZy" id="GT41">
    <property type="family name" value="Glycosyltransferase Family 41"/>
</dbReference>
<keyword evidence="2" id="KW-1185">Reference proteome</keyword>